<dbReference type="AlphaFoldDB" id="A0A6G1QWE1"/>
<organism evidence="1 2">
    <name type="scientific">Channa argus</name>
    <name type="common">Northern snakehead</name>
    <name type="synonym">Ophicephalus argus</name>
    <dbReference type="NCBI Taxonomy" id="215402"/>
    <lineage>
        <taxon>Eukaryota</taxon>
        <taxon>Metazoa</taxon>
        <taxon>Chordata</taxon>
        <taxon>Craniata</taxon>
        <taxon>Vertebrata</taxon>
        <taxon>Euteleostomi</taxon>
        <taxon>Actinopterygii</taxon>
        <taxon>Neopterygii</taxon>
        <taxon>Teleostei</taxon>
        <taxon>Neoteleostei</taxon>
        <taxon>Acanthomorphata</taxon>
        <taxon>Anabantaria</taxon>
        <taxon>Anabantiformes</taxon>
        <taxon>Channoidei</taxon>
        <taxon>Channidae</taxon>
        <taxon>Channa</taxon>
    </lineage>
</organism>
<reference evidence="2" key="2">
    <citation type="submission" date="2019-02" db="EMBL/GenBank/DDBJ databases">
        <title>Opniocepnalus argus Var Kimnra genome.</title>
        <authorList>
            <person name="Zhou C."/>
            <person name="Xiao S."/>
        </authorList>
    </citation>
    <scope>NUCLEOTIDE SEQUENCE [LARGE SCALE GENOMIC DNA]</scope>
</reference>
<evidence type="ECO:0000313" key="2">
    <source>
        <dbReference type="Proteomes" id="UP000503349"/>
    </source>
</evidence>
<accession>A0A6G1QWE1</accession>
<evidence type="ECO:0000313" key="1">
    <source>
        <dbReference type="EMBL" id="KAF3706623.1"/>
    </source>
</evidence>
<dbReference type="Proteomes" id="UP000503349">
    <property type="component" value="Chromosome 24"/>
</dbReference>
<gene>
    <name evidence="1" type="ORF">EXN66_Car022315</name>
</gene>
<protein>
    <submittedName>
        <fullName evidence="1">Uncharacterized protein</fullName>
    </submittedName>
</protein>
<keyword evidence="2" id="KW-1185">Reference proteome</keyword>
<reference evidence="1 2" key="1">
    <citation type="submission" date="2019-02" db="EMBL/GenBank/DDBJ databases">
        <title>Opniocepnalus argus genome.</title>
        <authorList>
            <person name="Zhou C."/>
            <person name="Xiao S."/>
        </authorList>
    </citation>
    <scope>NUCLEOTIDE SEQUENCE [LARGE SCALE GENOMIC DNA]</scope>
    <source>
        <strain evidence="1">OARG1902GOOAL</strain>
        <tissue evidence="1">Muscle</tissue>
    </source>
</reference>
<name>A0A6G1QWE1_CHAAH</name>
<proteinExistence type="predicted"/>
<sequence length="56" mass="6553">MNSKLIQRRNISSPCMLAVNIFTTHFTQNMYYLLSGHEITTFIPKAVRIFCYVLLL</sequence>
<dbReference type="EMBL" id="CM015735">
    <property type="protein sequence ID" value="KAF3706623.1"/>
    <property type="molecule type" value="Genomic_DNA"/>
</dbReference>